<accession>A0A8B6M7P6</accession>
<keyword evidence="3" id="KW-1185">Reference proteome</keyword>
<evidence type="ECO:0000313" key="2">
    <source>
        <dbReference type="EMBL" id="VTZ50092.1"/>
    </source>
</evidence>
<proteinExistence type="predicted"/>
<organism evidence="2 3">
    <name type="scientific">Methylocella tundrae</name>
    <dbReference type="NCBI Taxonomy" id="227605"/>
    <lineage>
        <taxon>Bacteria</taxon>
        <taxon>Pseudomonadati</taxon>
        <taxon>Pseudomonadota</taxon>
        <taxon>Alphaproteobacteria</taxon>
        <taxon>Hyphomicrobiales</taxon>
        <taxon>Beijerinckiaceae</taxon>
        <taxon>Methylocella</taxon>
    </lineage>
</organism>
<dbReference type="AlphaFoldDB" id="A0A8B6M7P6"/>
<sequence length="50" mass="5321">MMRRLTTLAFAFAGLVLASLALAGCDKCGDPIKFNTPSIPKSCYGVSQQK</sequence>
<evidence type="ECO:0000256" key="1">
    <source>
        <dbReference type="SAM" id="SignalP"/>
    </source>
</evidence>
<feature type="chain" id="PRO_5032501059" description="Lipoprotein" evidence="1">
    <location>
        <begin position="24"/>
        <end position="50"/>
    </location>
</feature>
<gene>
    <name evidence="2" type="ORF">MPC4_20302</name>
</gene>
<dbReference type="EMBL" id="CABFMQ020000076">
    <property type="protein sequence ID" value="VTZ50092.1"/>
    <property type="molecule type" value="Genomic_DNA"/>
</dbReference>
<dbReference type="Proteomes" id="UP000485880">
    <property type="component" value="Unassembled WGS sequence"/>
</dbReference>
<comment type="caution">
    <text evidence="2">The sequence shown here is derived from an EMBL/GenBank/DDBJ whole genome shotgun (WGS) entry which is preliminary data.</text>
</comment>
<name>A0A8B6M7P6_METTU</name>
<dbReference type="PROSITE" id="PS51257">
    <property type="entry name" value="PROKAR_LIPOPROTEIN"/>
    <property type="match status" value="1"/>
</dbReference>
<evidence type="ECO:0008006" key="4">
    <source>
        <dbReference type="Google" id="ProtNLM"/>
    </source>
</evidence>
<reference evidence="2 3" key="1">
    <citation type="submission" date="2019-05" db="EMBL/GenBank/DDBJ databases">
        <authorList>
            <person name="Farhan Ul Haque M."/>
        </authorList>
    </citation>
    <scope>NUCLEOTIDE SEQUENCE [LARGE SCALE GENOMIC DNA]</scope>
    <source>
        <strain evidence="2">2</strain>
    </source>
</reference>
<protein>
    <recommendedName>
        <fullName evidence="4">Lipoprotein</fullName>
    </recommendedName>
</protein>
<feature type="signal peptide" evidence="1">
    <location>
        <begin position="1"/>
        <end position="23"/>
    </location>
</feature>
<keyword evidence="1" id="KW-0732">Signal</keyword>
<evidence type="ECO:0000313" key="3">
    <source>
        <dbReference type="Proteomes" id="UP000485880"/>
    </source>
</evidence>